<keyword evidence="14" id="KW-1185">Reference proteome</keyword>
<dbReference type="SUPFAM" id="SSF51556">
    <property type="entry name" value="Metallo-dependent hydrolases"/>
    <property type="match status" value="1"/>
</dbReference>
<organism evidence="13 14">
    <name type="scientific">Hucho hucho</name>
    <name type="common">huchen</name>
    <dbReference type="NCBI Taxonomy" id="62062"/>
    <lineage>
        <taxon>Eukaryota</taxon>
        <taxon>Metazoa</taxon>
        <taxon>Chordata</taxon>
        <taxon>Craniata</taxon>
        <taxon>Vertebrata</taxon>
        <taxon>Euteleostomi</taxon>
        <taxon>Actinopterygii</taxon>
        <taxon>Neopterygii</taxon>
        <taxon>Teleostei</taxon>
        <taxon>Protacanthopterygii</taxon>
        <taxon>Salmoniformes</taxon>
        <taxon>Salmonidae</taxon>
        <taxon>Salmoninae</taxon>
        <taxon>Hucho</taxon>
    </lineage>
</organism>
<dbReference type="InterPro" id="IPR013659">
    <property type="entry name" value="A_deaminase_N"/>
</dbReference>
<feature type="domain" description="Adenosine/AMP deaminase N-terminal" evidence="12">
    <location>
        <begin position="38"/>
        <end position="104"/>
    </location>
</feature>
<dbReference type="GO" id="GO:0004000">
    <property type="term" value="F:adenosine deaminase activity"/>
    <property type="evidence" value="ECO:0007669"/>
    <property type="project" value="InterPro"/>
</dbReference>
<dbReference type="InterPro" id="IPR032466">
    <property type="entry name" value="Metal_Hydrolase"/>
</dbReference>
<proteinExistence type="inferred from homology"/>
<evidence type="ECO:0000256" key="7">
    <source>
        <dbReference type="ARBA" id="ARBA00022729"/>
    </source>
</evidence>
<dbReference type="InterPro" id="IPR006330">
    <property type="entry name" value="Ado/ade_deaminase"/>
</dbReference>
<keyword evidence="8" id="KW-0378">Hydrolase</keyword>
<evidence type="ECO:0000256" key="4">
    <source>
        <dbReference type="ARBA" id="ARBA00012784"/>
    </source>
</evidence>
<dbReference type="GeneTree" id="ENSGT00950000183113"/>
<evidence type="ECO:0000259" key="12">
    <source>
        <dbReference type="Pfam" id="PF08451"/>
    </source>
</evidence>
<feature type="signal peptide" evidence="10">
    <location>
        <begin position="1"/>
        <end position="33"/>
    </location>
</feature>
<evidence type="ECO:0000256" key="5">
    <source>
        <dbReference type="ARBA" id="ARBA00022525"/>
    </source>
</evidence>
<reference evidence="14" key="1">
    <citation type="submission" date="2018-06" db="EMBL/GenBank/DDBJ databases">
        <title>Genome assembly of Danube salmon.</title>
        <authorList>
            <person name="Macqueen D.J."/>
            <person name="Gundappa M.K."/>
        </authorList>
    </citation>
    <scope>NUCLEOTIDE SEQUENCE [LARGE SCALE GENOMIC DNA]</scope>
</reference>
<reference evidence="13" key="2">
    <citation type="submission" date="2025-08" db="UniProtKB">
        <authorList>
            <consortium name="Ensembl"/>
        </authorList>
    </citation>
    <scope>IDENTIFICATION</scope>
</reference>
<dbReference type="FunFam" id="3.20.20.140:FF:000017">
    <property type="entry name" value="Adenosine deaminase 2"/>
    <property type="match status" value="1"/>
</dbReference>
<name>A0A4W5MV03_9TELE</name>
<dbReference type="GO" id="GO:0006154">
    <property type="term" value="P:adenosine catabolic process"/>
    <property type="evidence" value="ECO:0007669"/>
    <property type="project" value="InterPro"/>
</dbReference>
<dbReference type="InterPro" id="IPR001365">
    <property type="entry name" value="A_deaminase_dom"/>
</dbReference>
<dbReference type="GO" id="GO:0005615">
    <property type="term" value="C:extracellular space"/>
    <property type="evidence" value="ECO:0007669"/>
    <property type="project" value="InterPro"/>
</dbReference>
<evidence type="ECO:0000256" key="8">
    <source>
        <dbReference type="ARBA" id="ARBA00022801"/>
    </source>
</evidence>
<dbReference type="GO" id="GO:0046103">
    <property type="term" value="P:inosine biosynthetic process"/>
    <property type="evidence" value="ECO:0007669"/>
    <property type="project" value="TreeGrafter"/>
</dbReference>
<dbReference type="PANTHER" id="PTHR11409:SF44">
    <property type="entry name" value="ADENOSINE DEAMINASE"/>
    <property type="match status" value="1"/>
</dbReference>
<dbReference type="STRING" id="62062.ENSHHUP00000041255"/>
<evidence type="ECO:0000256" key="6">
    <source>
        <dbReference type="ARBA" id="ARBA00022723"/>
    </source>
</evidence>
<evidence type="ECO:0000313" key="13">
    <source>
        <dbReference type="Ensembl" id="ENSHHUP00000041255.1"/>
    </source>
</evidence>
<comment type="cofactor">
    <cofactor evidence="1">
        <name>Zn(2+)</name>
        <dbReference type="ChEBI" id="CHEBI:29105"/>
    </cofactor>
</comment>
<evidence type="ECO:0000256" key="10">
    <source>
        <dbReference type="SAM" id="SignalP"/>
    </source>
</evidence>
<dbReference type="Proteomes" id="UP000314982">
    <property type="component" value="Unassembled WGS sequence"/>
</dbReference>
<dbReference type="NCBIfam" id="TIGR01431">
    <property type="entry name" value="adm_rel"/>
    <property type="match status" value="1"/>
</dbReference>
<comment type="similarity">
    <text evidence="3">Belongs to the metallo-dependent hydrolases superfamily. Adenosine and AMP deaminases family. ADGF subfamily.</text>
</comment>
<dbReference type="Gene3D" id="3.20.20.140">
    <property type="entry name" value="Metal-dependent hydrolases"/>
    <property type="match status" value="1"/>
</dbReference>
<dbReference type="Ensembl" id="ENSHHUT00000042841.1">
    <property type="protein sequence ID" value="ENSHHUP00000041255.1"/>
    <property type="gene ID" value="ENSHHUG00000025490.1"/>
</dbReference>
<dbReference type="GO" id="GO:0046872">
    <property type="term" value="F:metal ion binding"/>
    <property type="evidence" value="ECO:0007669"/>
    <property type="project" value="UniProtKB-KW"/>
</dbReference>
<dbReference type="PANTHER" id="PTHR11409">
    <property type="entry name" value="ADENOSINE DEAMINASE"/>
    <property type="match status" value="1"/>
</dbReference>
<evidence type="ECO:0000259" key="11">
    <source>
        <dbReference type="Pfam" id="PF00962"/>
    </source>
</evidence>
<dbReference type="EC" id="3.5.4.4" evidence="4"/>
<keyword evidence="7 10" id="KW-0732">Signal</keyword>
<evidence type="ECO:0000256" key="3">
    <source>
        <dbReference type="ARBA" id="ARBA00006083"/>
    </source>
</evidence>
<feature type="chain" id="PRO_5021293525" description="adenosine deaminase" evidence="10">
    <location>
        <begin position="34"/>
        <end position="464"/>
    </location>
</feature>
<dbReference type="InterPro" id="IPR006331">
    <property type="entry name" value="ADGF"/>
</dbReference>
<dbReference type="Pfam" id="PF00962">
    <property type="entry name" value="A_deaminase"/>
    <property type="match status" value="1"/>
</dbReference>
<keyword evidence="6" id="KW-0479">Metal-binding</keyword>
<dbReference type="Pfam" id="PF08451">
    <property type="entry name" value="A_deaminase_N"/>
    <property type="match status" value="1"/>
</dbReference>
<feature type="domain" description="Adenosine deaminase" evidence="11">
    <location>
        <begin position="190"/>
        <end position="464"/>
    </location>
</feature>
<evidence type="ECO:0000313" key="14">
    <source>
        <dbReference type="Proteomes" id="UP000314982"/>
    </source>
</evidence>
<evidence type="ECO:0000256" key="2">
    <source>
        <dbReference type="ARBA" id="ARBA00004613"/>
    </source>
</evidence>
<dbReference type="AlphaFoldDB" id="A0A4W5MV03"/>
<evidence type="ECO:0000256" key="9">
    <source>
        <dbReference type="ARBA" id="ARBA00047764"/>
    </source>
</evidence>
<evidence type="ECO:0000256" key="1">
    <source>
        <dbReference type="ARBA" id="ARBA00001947"/>
    </source>
</evidence>
<sequence length="464" mass="52162">MTLQDKVGLPSRGSYTITLQLAAVMCCVTVCGGTPDPRQRETMMHQEASRQTGGRVQLTGAEQRLDTHLHKLKEQEIAASQFPPAIHFFKARPLIHKSPIFSLLQMMPKGAALHIHSSSLVSVDWLVMNITYRPHCYICFTCGKSVRFVFSSRQPFPTWDRLSWQLLKTLKANINLTLFTEDSDTTYPSQDAVWERFEMAFAAIAGLVSYAPVFKDFLYKGLEQLFHDNIMYLELRTGLSMTYELDGSIHDKAWSLRTYQEVTHQFVAEHPGFLGARLIISVHRYTAVIEAIQMQKDFPELVAGFDLVGREDRGRPLWFFREALSLPAELGVTLPYFFHAGETDHEDTEVDENILDALLFNTTRIGHGYALAHHPLAKELSRKGNVAVEVCPISNQVLKLVSDLRNHPAAVLMSEGHPMVVSSDDPSLFGTTGLSYDFYEVFVGIGGLRANLGTLKELAINSIR</sequence>
<reference evidence="13" key="3">
    <citation type="submission" date="2025-09" db="UniProtKB">
        <authorList>
            <consortium name="Ensembl"/>
        </authorList>
    </citation>
    <scope>IDENTIFICATION</scope>
</reference>
<keyword evidence="5" id="KW-0964">Secreted</keyword>
<accession>A0A4W5MV03</accession>
<protein>
    <recommendedName>
        <fullName evidence="4">adenosine deaminase</fullName>
        <ecNumber evidence="4">3.5.4.4</ecNumber>
    </recommendedName>
</protein>
<comment type="catalytic activity">
    <reaction evidence="9">
        <text>adenosine + H2O + H(+) = inosine + NH4(+)</text>
        <dbReference type="Rhea" id="RHEA:24408"/>
        <dbReference type="ChEBI" id="CHEBI:15377"/>
        <dbReference type="ChEBI" id="CHEBI:15378"/>
        <dbReference type="ChEBI" id="CHEBI:16335"/>
        <dbReference type="ChEBI" id="CHEBI:17596"/>
        <dbReference type="ChEBI" id="CHEBI:28938"/>
        <dbReference type="EC" id="3.5.4.4"/>
    </reaction>
</comment>
<comment type="subcellular location">
    <subcellularLocation>
        <location evidence="2">Secreted</location>
    </subcellularLocation>
</comment>